<dbReference type="AlphaFoldDB" id="A0A1I1VXQ4"/>
<dbReference type="OrthoDB" id="1454288at2"/>
<dbReference type="EMBL" id="FONA01000003">
    <property type="protein sequence ID" value="SFD85813.1"/>
    <property type="molecule type" value="Genomic_DNA"/>
</dbReference>
<protein>
    <recommendedName>
        <fullName evidence="3">N-acetyltransferase domain-containing protein</fullName>
    </recommendedName>
</protein>
<organism evidence="1 2">
    <name type="scientific">Thermophagus xiamenensis</name>
    <dbReference type="NCBI Taxonomy" id="385682"/>
    <lineage>
        <taxon>Bacteria</taxon>
        <taxon>Pseudomonadati</taxon>
        <taxon>Bacteroidota</taxon>
        <taxon>Bacteroidia</taxon>
        <taxon>Marinilabiliales</taxon>
        <taxon>Marinilabiliaceae</taxon>
        <taxon>Thermophagus</taxon>
    </lineage>
</organism>
<accession>A0A1I1VXQ4</accession>
<dbReference type="RefSeq" id="WP_010526815.1">
    <property type="nucleotide sequence ID" value="NZ_AFSL01000019.1"/>
</dbReference>
<sequence length="156" mass="17789">MDYIIKQASKFSKDEINRFKKIVTDAGQVKKETFDGLIDRDPILLFIPDTSKIEAVGALKVPHVSYKNKVFCKSKSGLNPEDFDFEIGWIVSLNKGKGLGKMVTEVLTNCKPNIYATVREDNSRMRQILEMHNFKKSGDSFKSDRGDYKIVLYVKS</sequence>
<dbReference type="Proteomes" id="UP000181976">
    <property type="component" value="Unassembled WGS sequence"/>
</dbReference>
<dbReference type="InParanoid" id="A0A1I1VXQ4"/>
<evidence type="ECO:0008006" key="3">
    <source>
        <dbReference type="Google" id="ProtNLM"/>
    </source>
</evidence>
<keyword evidence="2" id="KW-1185">Reference proteome</keyword>
<dbReference type="STRING" id="385682.SAMN05444380_10341"/>
<reference evidence="1 2" key="1">
    <citation type="submission" date="2016-10" db="EMBL/GenBank/DDBJ databases">
        <authorList>
            <person name="de Groot N.N."/>
        </authorList>
    </citation>
    <scope>NUCLEOTIDE SEQUENCE [LARGE SCALE GENOMIC DNA]</scope>
    <source>
        <strain evidence="1 2">DSM 19012</strain>
    </source>
</reference>
<dbReference type="eggNOG" id="COG1670">
    <property type="taxonomic scope" value="Bacteria"/>
</dbReference>
<evidence type="ECO:0000313" key="1">
    <source>
        <dbReference type="EMBL" id="SFD85813.1"/>
    </source>
</evidence>
<proteinExistence type="predicted"/>
<name>A0A1I1VXQ4_9BACT</name>
<evidence type="ECO:0000313" key="2">
    <source>
        <dbReference type="Proteomes" id="UP000181976"/>
    </source>
</evidence>
<gene>
    <name evidence="1" type="ORF">SAMN05444380_10341</name>
</gene>